<organism evidence="8 9">
    <name type="scientific">Acuticoccus mangrovi</name>
    <dbReference type="NCBI Taxonomy" id="2796142"/>
    <lineage>
        <taxon>Bacteria</taxon>
        <taxon>Pseudomonadati</taxon>
        <taxon>Pseudomonadota</taxon>
        <taxon>Alphaproteobacteria</taxon>
        <taxon>Hyphomicrobiales</taxon>
        <taxon>Amorphaceae</taxon>
        <taxon>Acuticoccus</taxon>
    </lineage>
</organism>
<feature type="transmembrane region" description="Helical" evidence="6">
    <location>
        <begin position="236"/>
        <end position="259"/>
    </location>
</feature>
<evidence type="ECO:0000259" key="7">
    <source>
        <dbReference type="PROSITE" id="PS50850"/>
    </source>
</evidence>
<dbReference type="InterPro" id="IPR011701">
    <property type="entry name" value="MFS"/>
</dbReference>
<dbReference type="Pfam" id="PF07690">
    <property type="entry name" value="MFS_1"/>
    <property type="match status" value="1"/>
</dbReference>
<keyword evidence="9" id="KW-1185">Reference proteome</keyword>
<feature type="transmembrane region" description="Helical" evidence="6">
    <location>
        <begin position="326"/>
        <end position="350"/>
    </location>
</feature>
<dbReference type="PROSITE" id="PS50850">
    <property type="entry name" value="MFS"/>
    <property type="match status" value="1"/>
</dbReference>
<proteinExistence type="predicted"/>
<evidence type="ECO:0000256" key="4">
    <source>
        <dbReference type="ARBA" id="ARBA00022989"/>
    </source>
</evidence>
<dbReference type="Proteomes" id="UP000609531">
    <property type="component" value="Unassembled WGS sequence"/>
</dbReference>
<dbReference type="InterPro" id="IPR050930">
    <property type="entry name" value="MFS_Vesicular_Transporter"/>
</dbReference>
<feature type="transmembrane region" description="Helical" evidence="6">
    <location>
        <begin position="44"/>
        <end position="63"/>
    </location>
</feature>
<feature type="transmembrane region" description="Helical" evidence="6">
    <location>
        <begin position="75"/>
        <end position="96"/>
    </location>
</feature>
<dbReference type="GO" id="GO:0022857">
    <property type="term" value="F:transmembrane transporter activity"/>
    <property type="evidence" value="ECO:0007669"/>
    <property type="project" value="InterPro"/>
</dbReference>
<feature type="transmembrane region" description="Helical" evidence="6">
    <location>
        <begin position="108"/>
        <end position="125"/>
    </location>
</feature>
<protein>
    <submittedName>
        <fullName evidence="8">MFS transporter</fullName>
    </submittedName>
</protein>
<evidence type="ECO:0000256" key="1">
    <source>
        <dbReference type="ARBA" id="ARBA00004141"/>
    </source>
</evidence>
<dbReference type="AlphaFoldDB" id="A0A934IKA8"/>
<dbReference type="PRINTS" id="PR01035">
    <property type="entry name" value="TCRTETA"/>
</dbReference>
<evidence type="ECO:0000256" key="6">
    <source>
        <dbReference type="SAM" id="Phobius"/>
    </source>
</evidence>
<dbReference type="PANTHER" id="PTHR23506">
    <property type="entry name" value="GH10249P"/>
    <property type="match status" value="1"/>
</dbReference>
<feature type="transmembrane region" description="Helical" evidence="6">
    <location>
        <begin position="208"/>
        <end position="230"/>
    </location>
</feature>
<dbReference type="RefSeq" id="WP_198882446.1">
    <property type="nucleotide sequence ID" value="NZ_JAEKJA010000009.1"/>
</dbReference>
<keyword evidence="2" id="KW-0813">Transport</keyword>
<evidence type="ECO:0000313" key="8">
    <source>
        <dbReference type="EMBL" id="MBJ3776551.1"/>
    </source>
</evidence>
<gene>
    <name evidence="8" type="ORF">JCR33_12670</name>
</gene>
<feature type="domain" description="Major facilitator superfamily (MFS) profile" evidence="7">
    <location>
        <begin position="6"/>
        <end position="378"/>
    </location>
</feature>
<dbReference type="PANTHER" id="PTHR23506:SF23">
    <property type="entry name" value="GH10249P"/>
    <property type="match status" value="1"/>
</dbReference>
<feature type="transmembrane region" description="Helical" evidence="6">
    <location>
        <begin position="295"/>
        <end position="314"/>
    </location>
</feature>
<dbReference type="Gene3D" id="1.20.1250.20">
    <property type="entry name" value="MFS general substrate transporter like domains"/>
    <property type="match status" value="2"/>
</dbReference>
<accession>A0A934IKA8</accession>
<feature type="transmembrane region" description="Helical" evidence="6">
    <location>
        <begin position="271"/>
        <end position="289"/>
    </location>
</feature>
<evidence type="ECO:0000256" key="3">
    <source>
        <dbReference type="ARBA" id="ARBA00022692"/>
    </source>
</evidence>
<feature type="transmembrane region" description="Helical" evidence="6">
    <location>
        <begin position="356"/>
        <end position="377"/>
    </location>
</feature>
<keyword evidence="4 6" id="KW-1133">Transmembrane helix</keyword>
<keyword evidence="5 6" id="KW-0472">Membrane</keyword>
<feature type="transmembrane region" description="Helical" evidence="6">
    <location>
        <begin position="132"/>
        <end position="153"/>
    </location>
</feature>
<dbReference type="InterPro" id="IPR001958">
    <property type="entry name" value="Tet-R_TetA/multi-R_MdtG-like"/>
</dbReference>
<dbReference type="GO" id="GO:0016020">
    <property type="term" value="C:membrane"/>
    <property type="evidence" value="ECO:0007669"/>
    <property type="project" value="UniProtKB-SubCell"/>
</dbReference>
<dbReference type="SUPFAM" id="SSF103473">
    <property type="entry name" value="MFS general substrate transporter"/>
    <property type="match status" value="1"/>
</dbReference>
<keyword evidence="3 6" id="KW-0812">Transmembrane</keyword>
<evidence type="ECO:0000256" key="5">
    <source>
        <dbReference type="ARBA" id="ARBA00023136"/>
    </source>
</evidence>
<feature type="transmembrane region" description="Helical" evidence="6">
    <location>
        <begin position="159"/>
        <end position="179"/>
    </location>
</feature>
<dbReference type="InterPro" id="IPR020846">
    <property type="entry name" value="MFS_dom"/>
</dbReference>
<evidence type="ECO:0000256" key="2">
    <source>
        <dbReference type="ARBA" id="ARBA00022448"/>
    </source>
</evidence>
<comment type="subcellular location">
    <subcellularLocation>
        <location evidence="1">Membrane</location>
        <topology evidence="1">Multi-pass membrane protein</topology>
    </subcellularLocation>
</comment>
<dbReference type="EMBL" id="JAEKJA010000009">
    <property type="protein sequence ID" value="MBJ3776551.1"/>
    <property type="molecule type" value="Genomic_DNA"/>
</dbReference>
<reference evidence="8" key="1">
    <citation type="submission" date="2020-12" db="EMBL/GenBank/DDBJ databases">
        <title>Bacterial taxonomy.</title>
        <authorList>
            <person name="Pan X."/>
        </authorList>
    </citation>
    <scope>NUCLEOTIDE SEQUENCE</scope>
    <source>
        <strain evidence="8">B2012</strain>
    </source>
</reference>
<dbReference type="InterPro" id="IPR036259">
    <property type="entry name" value="MFS_trans_sf"/>
</dbReference>
<evidence type="ECO:0000313" key="9">
    <source>
        <dbReference type="Proteomes" id="UP000609531"/>
    </source>
</evidence>
<sequence length="378" mass="38881">MSKSSPLIVLSLSASLLMLGVGMTVALLPQRVHAMTGTLESVGLVASVFALTYLLAQLPIGVLSDRLGPKRFLVIGYLLCSVSGIVFFTAETAGGIYLGRAIQGVGEAPIWALGPAVLSLAYPAARGRAIGIYNAAIHIGLTLGPLLGLLISPGGQGRLPFLCFTGLCLAAGVLVLLFLRQAPGTVRHARPTVRQYLAVLQRRSAATLLFGVLLYGAGYGAFLSVLPASLVVSHGFGPAAVGMFFVLFYAAVSLSQIVVGVLSDRIGRHGFLVWGMSLAAAGVASFPAVPGDWAYLPLGGASVGLGMFCVASIADLSESVPDPLKGVISGSYYVFWGAGYVLGPLAIGAVGTGAPFIGYGALAFLFGLQSLAMHMLLK</sequence>
<name>A0A934IKA8_9HYPH</name>
<comment type="caution">
    <text evidence="8">The sequence shown here is derived from an EMBL/GenBank/DDBJ whole genome shotgun (WGS) entry which is preliminary data.</text>
</comment>